<dbReference type="GO" id="GO:0008982">
    <property type="term" value="F:protein-N(PI)-phosphohistidine-sugar phosphotransferase activity"/>
    <property type="evidence" value="ECO:0007669"/>
    <property type="project" value="InterPro"/>
</dbReference>
<dbReference type="PATRIC" id="fig|45658.8.peg.1357"/>
<dbReference type="Gene3D" id="3.40.50.2300">
    <property type="match status" value="1"/>
</dbReference>
<evidence type="ECO:0000313" key="3">
    <source>
        <dbReference type="Proteomes" id="UP000095131"/>
    </source>
</evidence>
<keyword evidence="1" id="KW-0808">Transferase</keyword>
<name>A0A1E3WMU3_9VIBR</name>
<sequence length="124" mass="14348">MKGQFMTQVINEQDRCKTIVIYGDGNYASSVFSNKLQTYFDDNQQPYRVIFASKQAGEQLDFCLQRNISLVFLAPDAHDVYRSMLDRFCFVAVPVAKISARHYGSMNYEMVAEQALEYLRYTTI</sequence>
<dbReference type="Proteomes" id="UP000095131">
    <property type="component" value="Unassembled WGS sequence"/>
</dbReference>
<dbReference type="GO" id="GO:0009401">
    <property type="term" value="P:phosphoenolpyruvate-dependent sugar phosphotransferase system"/>
    <property type="evidence" value="ECO:0007669"/>
    <property type="project" value="InterPro"/>
</dbReference>
<organism evidence="2 3">
    <name type="scientific">Vibrio scophthalmi</name>
    <dbReference type="NCBI Taxonomy" id="45658"/>
    <lineage>
        <taxon>Bacteria</taxon>
        <taxon>Pseudomonadati</taxon>
        <taxon>Pseudomonadota</taxon>
        <taxon>Gammaproteobacteria</taxon>
        <taxon>Vibrionales</taxon>
        <taxon>Vibrionaceae</taxon>
        <taxon>Vibrio</taxon>
    </lineage>
</organism>
<dbReference type="AlphaFoldDB" id="A0A1E3WMU3"/>
<evidence type="ECO:0000313" key="2">
    <source>
        <dbReference type="EMBL" id="ODS11100.1"/>
    </source>
</evidence>
<evidence type="ECO:0000256" key="1">
    <source>
        <dbReference type="ARBA" id="ARBA00022679"/>
    </source>
</evidence>
<reference evidence="2 3" key="1">
    <citation type="submission" date="2016-08" db="EMBL/GenBank/DDBJ databases">
        <title>Genome sequencing of Vibrio scophthalmi strain FP3289, an isolated from Paralichthys olivaceus.</title>
        <authorList>
            <person name="Han H.-J."/>
        </authorList>
    </citation>
    <scope>NUCLEOTIDE SEQUENCE [LARGE SCALE GENOMIC DNA]</scope>
    <source>
        <strain evidence="2 3">FP3289</strain>
    </source>
</reference>
<evidence type="ECO:0008006" key="4">
    <source>
        <dbReference type="Google" id="ProtNLM"/>
    </source>
</evidence>
<dbReference type="InterPro" id="IPR036095">
    <property type="entry name" value="PTS_EIIB-like_sf"/>
</dbReference>
<comment type="caution">
    <text evidence="2">The sequence shown here is derived from an EMBL/GenBank/DDBJ whole genome shotgun (WGS) entry which is preliminary data.</text>
</comment>
<protein>
    <recommendedName>
        <fullName evidence="4">PTS EIIB type-3 domain-containing protein</fullName>
    </recommendedName>
</protein>
<accession>A0A1E3WMU3</accession>
<dbReference type="EMBL" id="MDCJ01000002">
    <property type="protein sequence ID" value="ODS11100.1"/>
    <property type="molecule type" value="Genomic_DNA"/>
</dbReference>
<dbReference type="SUPFAM" id="SSF52794">
    <property type="entry name" value="PTS system IIB component-like"/>
    <property type="match status" value="1"/>
</dbReference>
<gene>
    <name evidence="2" type="ORF">VSF3289_01365</name>
</gene>
<dbReference type="RefSeq" id="WP_069446472.1">
    <property type="nucleotide sequence ID" value="NZ_MDCJ01000002.1"/>
</dbReference>
<proteinExistence type="predicted"/>